<dbReference type="EMBL" id="RJVO01000001">
    <property type="protein sequence ID" value="ROH93538.1"/>
    <property type="molecule type" value="Genomic_DNA"/>
</dbReference>
<organism evidence="2 3">
    <name type="scientific">Stagnimonas aquatica</name>
    <dbReference type="NCBI Taxonomy" id="2689987"/>
    <lineage>
        <taxon>Bacteria</taxon>
        <taxon>Pseudomonadati</taxon>
        <taxon>Pseudomonadota</taxon>
        <taxon>Gammaproteobacteria</taxon>
        <taxon>Nevskiales</taxon>
        <taxon>Nevskiaceae</taxon>
        <taxon>Stagnimonas</taxon>
    </lineage>
</organism>
<dbReference type="GO" id="GO:0006355">
    <property type="term" value="P:regulation of DNA-templated transcription"/>
    <property type="evidence" value="ECO:0007669"/>
    <property type="project" value="InterPro"/>
</dbReference>
<protein>
    <submittedName>
        <fullName evidence="2">PAS domain S-box protein</fullName>
    </submittedName>
</protein>
<dbReference type="SMART" id="SM00267">
    <property type="entry name" value="GGDEF"/>
    <property type="match status" value="1"/>
</dbReference>
<dbReference type="InterPro" id="IPR000014">
    <property type="entry name" value="PAS"/>
</dbReference>
<dbReference type="InterPro" id="IPR029016">
    <property type="entry name" value="GAF-like_dom_sf"/>
</dbReference>
<dbReference type="PROSITE" id="PS50112">
    <property type="entry name" value="PAS"/>
    <property type="match status" value="1"/>
</dbReference>
<dbReference type="SUPFAM" id="SSF55785">
    <property type="entry name" value="PYP-like sensor domain (PAS domain)"/>
    <property type="match status" value="1"/>
</dbReference>
<comment type="caution">
    <text evidence="2">The sequence shown here is derived from an EMBL/GenBank/DDBJ whole genome shotgun (WGS) entry which is preliminary data.</text>
</comment>
<reference evidence="2 3" key="1">
    <citation type="submission" date="2018-10" db="EMBL/GenBank/DDBJ databases">
        <authorList>
            <person name="Chen W.-M."/>
        </authorList>
    </citation>
    <scope>NUCLEOTIDE SEQUENCE [LARGE SCALE GENOMIC DNA]</scope>
    <source>
        <strain evidence="2 3">THS-13</strain>
    </source>
</reference>
<dbReference type="InterPro" id="IPR029787">
    <property type="entry name" value="Nucleotide_cyclase"/>
</dbReference>
<name>A0A3N0VNH9_9GAMM</name>
<dbReference type="InterPro" id="IPR052155">
    <property type="entry name" value="Biofilm_reg_signaling"/>
</dbReference>
<dbReference type="SUPFAM" id="SSF55073">
    <property type="entry name" value="Nucleotide cyclase"/>
    <property type="match status" value="1"/>
</dbReference>
<dbReference type="CDD" id="cd00130">
    <property type="entry name" value="PAS"/>
    <property type="match status" value="1"/>
</dbReference>
<keyword evidence="3" id="KW-1185">Reference proteome</keyword>
<gene>
    <name evidence="2" type="ORF">ED208_03190</name>
</gene>
<sequence>MHAVPRPEPTTLPDTAPAPNPGAALWLDLYRRLLAGEERKPLLQSLCAGLAPLLGLSRVHLSRKLASGVIAIEACSQEDALWLELQRLPERWDGTVAGDGPAARALRNQGPALMVTSDEGFLPWRRTAEAEGLRAAAAWPLLAAGETWLLQLYSERGNGFADDERLQLIDQQLAELRRFLDDDARLREQALLAAALRMAGNAGFITDLNGDIVWSNPAFSRLTGYAAEEVRGKNARILKSGRQGTRYYRELWSTIRAGQVWSGETVDHDRDGQRYVIHQTISPFGRGERISHYLSLHDDISSQKAAQQLHELESGTDPRSGLNTRASFDQALEEACAGQRPFGLALISLRRFSEAAQAMGREMEDLIVGEMSQRVRNGLPSPHRACLSGTGEFLLLLDSDSSAGHEALLNTLRLALIEPYPYVGEDIALDYRQVLLRGPQEGRDGEALLRQLDRRMADEPVARAQRQITAR</sequence>
<dbReference type="Pfam" id="PF00989">
    <property type="entry name" value="PAS"/>
    <property type="match status" value="1"/>
</dbReference>
<dbReference type="SUPFAM" id="SSF55781">
    <property type="entry name" value="GAF domain-like"/>
    <property type="match status" value="1"/>
</dbReference>
<dbReference type="Proteomes" id="UP000282106">
    <property type="component" value="Unassembled WGS sequence"/>
</dbReference>
<dbReference type="PANTHER" id="PTHR44757:SF2">
    <property type="entry name" value="BIOFILM ARCHITECTURE MAINTENANCE PROTEIN MBAA"/>
    <property type="match status" value="1"/>
</dbReference>
<dbReference type="Gene3D" id="3.30.450.20">
    <property type="entry name" value="PAS domain"/>
    <property type="match status" value="1"/>
</dbReference>
<evidence type="ECO:0000259" key="1">
    <source>
        <dbReference type="PROSITE" id="PS50112"/>
    </source>
</evidence>
<dbReference type="Gene3D" id="3.30.450.40">
    <property type="match status" value="1"/>
</dbReference>
<dbReference type="SMART" id="SM00091">
    <property type="entry name" value="PAS"/>
    <property type="match status" value="1"/>
</dbReference>
<accession>A0A3N0VNH9</accession>
<dbReference type="InterPro" id="IPR013767">
    <property type="entry name" value="PAS_fold"/>
</dbReference>
<dbReference type="InParanoid" id="A0A3N0VNH9"/>
<dbReference type="PANTHER" id="PTHR44757">
    <property type="entry name" value="DIGUANYLATE CYCLASE DGCP"/>
    <property type="match status" value="1"/>
</dbReference>
<dbReference type="InterPro" id="IPR003018">
    <property type="entry name" value="GAF"/>
</dbReference>
<dbReference type="Gene3D" id="3.30.70.270">
    <property type="match status" value="1"/>
</dbReference>
<dbReference type="NCBIfam" id="TIGR00229">
    <property type="entry name" value="sensory_box"/>
    <property type="match status" value="1"/>
</dbReference>
<dbReference type="InterPro" id="IPR043128">
    <property type="entry name" value="Rev_trsase/Diguanyl_cyclase"/>
</dbReference>
<dbReference type="InterPro" id="IPR035965">
    <property type="entry name" value="PAS-like_dom_sf"/>
</dbReference>
<proteinExistence type="predicted"/>
<evidence type="ECO:0000313" key="3">
    <source>
        <dbReference type="Proteomes" id="UP000282106"/>
    </source>
</evidence>
<dbReference type="AlphaFoldDB" id="A0A3N0VNH9"/>
<dbReference type="RefSeq" id="WP_123210393.1">
    <property type="nucleotide sequence ID" value="NZ_RJVO01000001.1"/>
</dbReference>
<feature type="domain" description="PAS" evidence="1">
    <location>
        <begin position="188"/>
        <end position="234"/>
    </location>
</feature>
<dbReference type="InterPro" id="IPR000160">
    <property type="entry name" value="GGDEF_dom"/>
</dbReference>
<evidence type="ECO:0000313" key="2">
    <source>
        <dbReference type="EMBL" id="ROH93538.1"/>
    </source>
</evidence>
<dbReference type="Pfam" id="PF01590">
    <property type="entry name" value="GAF"/>
    <property type="match status" value="1"/>
</dbReference>